<dbReference type="Proteomes" id="UP000035760">
    <property type="component" value="Unassembled WGS sequence"/>
</dbReference>
<gene>
    <name evidence="8 10" type="primary">lpxA</name>
    <name evidence="10" type="ORF">BN873_610084</name>
</gene>
<dbReference type="GO" id="GO:0005737">
    <property type="term" value="C:cytoplasm"/>
    <property type="evidence" value="ECO:0007669"/>
    <property type="project" value="UniProtKB-SubCell"/>
</dbReference>
<sequence>MIDPRAVVDPAAQLAPDVTVGPFSVIGPGVEIGAGTWIGPHVVIQGPTRIGCDNRIFQFASLGEMPQDKKYGGEPTRLEIGDRNTIREFVTINRGTAQDAGLTCLGDDNWIMAYVHIAHDCVVGNRTIFANGASLAGHVHIADDVVLGGFALVYQFTRLGVHSFCGFACGVNRDVPPYVTVAGYRAEPYGINAEGLRRRNFSDEEIQAIRRAYKAIYRANLRLEEAVEKVREMAVDWPGLSILADFLVAPSRNGIVR</sequence>
<accession>W6M7R3</accession>
<evidence type="ECO:0000313" key="11">
    <source>
        <dbReference type="Proteomes" id="UP000035760"/>
    </source>
</evidence>
<dbReference type="NCBIfam" id="TIGR01852">
    <property type="entry name" value="lipid_A_lpxA"/>
    <property type="match status" value="1"/>
</dbReference>
<dbReference type="PROSITE" id="PS00101">
    <property type="entry name" value="HEXAPEP_TRANSFERASES"/>
    <property type="match status" value="1"/>
</dbReference>
<dbReference type="InterPro" id="IPR011004">
    <property type="entry name" value="Trimer_LpxA-like_sf"/>
</dbReference>
<dbReference type="InterPro" id="IPR037157">
    <property type="entry name" value="Acetyltransf_C_sf"/>
</dbReference>
<evidence type="ECO:0000256" key="8">
    <source>
        <dbReference type="HAMAP-Rule" id="MF_00387"/>
    </source>
</evidence>
<dbReference type="Pfam" id="PF13720">
    <property type="entry name" value="Acetyltransf_11"/>
    <property type="match status" value="1"/>
</dbReference>
<dbReference type="OrthoDB" id="9807278at2"/>
<comment type="subcellular location">
    <subcellularLocation>
        <location evidence="8">Cytoplasm</location>
    </subcellularLocation>
</comment>
<comment type="catalytic activity">
    <reaction evidence="8">
        <text>a (3R)-hydroxyacyl-[ACP] + UDP-N-acetyl-alpha-D-glucosamine = a UDP-3-O-[(3R)-3-hydroxyacyl]-N-acetyl-alpha-D-glucosamine + holo-[ACP]</text>
        <dbReference type="Rhea" id="RHEA:67812"/>
        <dbReference type="Rhea" id="RHEA-COMP:9685"/>
        <dbReference type="Rhea" id="RHEA-COMP:9945"/>
        <dbReference type="ChEBI" id="CHEBI:57705"/>
        <dbReference type="ChEBI" id="CHEBI:64479"/>
        <dbReference type="ChEBI" id="CHEBI:78827"/>
        <dbReference type="ChEBI" id="CHEBI:173225"/>
        <dbReference type="EC" id="2.3.1.129"/>
    </reaction>
</comment>
<dbReference type="EMBL" id="CBTJ020000071">
    <property type="protein sequence ID" value="CDI03687.1"/>
    <property type="molecule type" value="Genomic_DNA"/>
</dbReference>
<evidence type="ECO:0000256" key="5">
    <source>
        <dbReference type="ARBA" id="ARBA00022737"/>
    </source>
</evidence>
<comment type="subunit">
    <text evidence="8">Homotrimer.</text>
</comment>
<dbReference type="CDD" id="cd03351">
    <property type="entry name" value="LbH_UDP-GlcNAc_AT"/>
    <property type="match status" value="1"/>
</dbReference>
<reference evidence="10" key="2">
    <citation type="submission" date="2014-03" db="EMBL/GenBank/DDBJ databases">
        <title>Candidatus Competibacter-lineage genomes retrieved from metagenomes reveal functional metabolic diversity.</title>
        <authorList>
            <person name="McIlroy S.J."/>
            <person name="Albertsen M."/>
            <person name="Andresen E.K."/>
            <person name="Saunders A.M."/>
            <person name="Kristiansen R."/>
            <person name="Stokholm-Bjerregaard M."/>
            <person name="Nielsen K.L."/>
            <person name="Nielsen P.H."/>
        </authorList>
    </citation>
    <scope>NUCLEOTIDE SEQUENCE</scope>
    <source>
        <strain evidence="10">Run_A_D11</strain>
    </source>
</reference>
<comment type="caution">
    <text evidence="10">The sequence shown here is derived from an EMBL/GenBank/DDBJ whole genome shotgun (WGS) entry which is preliminary data.</text>
</comment>
<evidence type="ECO:0000256" key="3">
    <source>
        <dbReference type="ARBA" id="ARBA00022556"/>
    </source>
</evidence>
<feature type="domain" description="UDP N-acetylglucosamine O-acyltransferase C-terminal" evidence="9">
    <location>
        <begin position="174"/>
        <end position="255"/>
    </location>
</feature>
<dbReference type="InterPro" id="IPR029098">
    <property type="entry name" value="Acetyltransf_C"/>
</dbReference>
<organism evidence="10 11">
    <name type="scientific">Candidatus Competibacter denitrificans Run_A_D11</name>
    <dbReference type="NCBI Taxonomy" id="1400863"/>
    <lineage>
        <taxon>Bacteria</taxon>
        <taxon>Pseudomonadati</taxon>
        <taxon>Pseudomonadota</taxon>
        <taxon>Gammaproteobacteria</taxon>
        <taxon>Candidatus Competibacteraceae</taxon>
        <taxon>Candidatus Competibacter</taxon>
    </lineage>
</organism>
<dbReference type="UniPathway" id="UPA00359">
    <property type="reaction ID" value="UER00477"/>
</dbReference>
<keyword evidence="6 8" id="KW-0443">Lipid metabolism</keyword>
<dbReference type="PANTHER" id="PTHR43480">
    <property type="entry name" value="ACYL-[ACYL-CARRIER-PROTEIN]--UDP-N-ACETYLGLUCOSAMINE O-ACYLTRANSFERASE"/>
    <property type="match status" value="1"/>
</dbReference>
<dbReference type="InterPro" id="IPR001451">
    <property type="entry name" value="Hexapep"/>
</dbReference>
<evidence type="ECO:0000256" key="7">
    <source>
        <dbReference type="ARBA" id="ARBA00023315"/>
    </source>
</evidence>
<dbReference type="PANTHER" id="PTHR43480:SF1">
    <property type="entry name" value="ACYL-[ACYL-CARRIER-PROTEIN]--UDP-N-ACETYLGLUCOSAMINE O-ACYLTRANSFERASE, MITOCHONDRIAL-RELATED"/>
    <property type="match status" value="1"/>
</dbReference>
<evidence type="ECO:0000256" key="1">
    <source>
        <dbReference type="ARBA" id="ARBA00022490"/>
    </source>
</evidence>
<reference evidence="10" key="1">
    <citation type="submission" date="2013-07" db="EMBL/GenBank/DDBJ databases">
        <authorList>
            <person name="McIlroy S."/>
        </authorList>
    </citation>
    <scope>NUCLEOTIDE SEQUENCE [LARGE SCALE GENOMIC DNA]</scope>
    <source>
        <strain evidence="10">Run_A_D11</strain>
    </source>
</reference>
<evidence type="ECO:0000256" key="4">
    <source>
        <dbReference type="ARBA" id="ARBA00022679"/>
    </source>
</evidence>
<dbReference type="AlphaFoldDB" id="W6M7R3"/>
<evidence type="ECO:0000313" key="10">
    <source>
        <dbReference type="EMBL" id="CDI03687.1"/>
    </source>
</evidence>
<dbReference type="InterPro" id="IPR010137">
    <property type="entry name" value="Lipid_A_LpxA"/>
</dbReference>
<dbReference type="GO" id="GO:0016020">
    <property type="term" value="C:membrane"/>
    <property type="evidence" value="ECO:0007669"/>
    <property type="project" value="GOC"/>
</dbReference>
<dbReference type="EC" id="2.3.1.129" evidence="8"/>
<dbReference type="NCBIfam" id="NF003657">
    <property type="entry name" value="PRK05289.1"/>
    <property type="match status" value="1"/>
</dbReference>
<dbReference type="STRING" id="1400863.BN873_610084"/>
<dbReference type="GO" id="GO:0008780">
    <property type="term" value="F:acyl-[acyl-carrier-protein]-UDP-N-acetylglucosamine O-acyltransferase activity"/>
    <property type="evidence" value="ECO:0007669"/>
    <property type="project" value="UniProtKB-UniRule"/>
</dbReference>
<dbReference type="SUPFAM" id="SSF51161">
    <property type="entry name" value="Trimeric LpxA-like enzymes"/>
    <property type="match status" value="1"/>
</dbReference>
<keyword evidence="3 8" id="KW-0441">Lipid A biosynthesis</keyword>
<evidence type="ECO:0000259" key="9">
    <source>
        <dbReference type="Pfam" id="PF13720"/>
    </source>
</evidence>
<evidence type="ECO:0000256" key="6">
    <source>
        <dbReference type="ARBA" id="ARBA00023098"/>
    </source>
</evidence>
<comment type="similarity">
    <text evidence="8">Belongs to the transferase hexapeptide repeat family. LpxA subfamily.</text>
</comment>
<dbReference type="RefSeq" id="WP_048674599.1">
    <property type="nucleotide sequence ID" value="NZ_CBTJ020000071.1"/>
</dbReference>
<keyword evidence="2 8" id="KW-0444">Lipid biosynthesis</keyword>
<dbReference type="InterPro" id="IPR018357">
    <property type="entry name" value="Hexapep_transf_CS"/>
</dbReference>
<evidence type="ECO:0000256" key="2">
    <source>
        <dbReference type="ARBA" id="ARBA00022516"/>
    </source>
</evidence>
<dbReference type="PIRSF" id="PIRSF000456">
    <property type="entry name" value="UDP-GlcNAc_acltr"/>
    <property type="match status" value="1"/>
</dbReference>
<proteinExistence type="inferred from homology"/>
<dbReference type="Gene3D" id="1.20.1180.10">
    <property type="entry name" value="Udp N-acetylglucosamine O-acyltransferase, C-terminal domain"/>
    <property type="match status" value="1"/>
</dbReference>
<dbReference type="HAMAP" id="MF_00387">
    <property type="entry name" value="LpxA"/>
    <property type="match status" value="1"/>
</dbReference>
<dbReference type="GO" id="GO:0009245">
    <property type="term" value="P:lipid A biosynthetic process"/>
    <property type="evidence" value="ECO:0007669"/>
    <property type="project" value="UniProtKB-UniRule"/>
</dbReference>
<keyword evidence="5 8" id="KW-0677">Repeat</keyword>
<keyword evidence="4 8" id="KW-0808">Transferase</keyword>
<keyword evidence="7 8" id="KW-0012">Acyltransferase</keyword>
<dbReference type="Gene3D" id="2.160.10.10">
    <property type="entry name" value="Hexapeptide repeat proteins"/>
    <property type="match status" value="1"/>
</dbReference>
<comment type="function">
    <text evidence="8">Involved in the biosynthesis of lipid A, a phosphorylated glycolipid that anchors the lipopolysaccharide to the outer membrane of the cell.</text>
</comment>
<comment type="pathway">
    <text evidence="8">Glycolipid biosynthesis; lipid IV(A) biosynthesis; lipid IV(A) from (3R)-3-hydroxytetradecanoyl-[acyl-carrier-protein] and UDP-N-acetyl-alpha-D-glucosamine: step 1/6.</text>
</comment>
<protein>
    <recommendedName>
        <fullName evidence="8">Acyl-[acyl-carrier-protein]--UDP-N-acetylglucosamine O-acyltransferase</fullName>
        <shortName evidence="8">UDP-N-acetylglucosamine acyltransferase</shortName>
        <ecNumber evidence="8">2.3.1.129</ecNumber>
    </recommendedName>
</protein>
<name>W6M7R3_9GAMM</name>
<dbReference type="Pfam" id="PF00132">
    <property type="entry name" value="Hexapep"/>
    <property type="match status" value="1"/>
</dbReference>
<keyword evidence="11" id="KW-1185">Reference proteome</keyword>
<keyword evidence="1 8" id="KW-0963">Cytoplasm</keyword>